<keyword evidence="9" id="KW-1185">Reference proteome</keyword>
<evidence type="ECO:0000313" key="9">
    <source>
        <dbReference type="Proteomes" id="UP000695022"/>
    </source>
</evidence>
<evidence type="ECO:0000259" key="7">
    <source>
        <dbReference type="Pfam" id="PF17213"/>
    </source>
</evidence>
<dbReference type="Proteomes" id="UP000695022">
    <property type="component" value="Unplaced"/>
</dbReference>
<dbReference type="Gene3D" id="2.60.40.10">
    <property type="entry name" value="Immunoglobulins"/>
    <property type="match status" value="22"/>
</dbReference>
<evidence type="ECO:0000259" key="8">
    <source>
        <dbReference type="Pfam" id="PF22544"/>
    </source>
</evidence>
<dbReference type="InterPro" id="IPR033768">
    <property type="entry name" value="Hydin_ADK"/>
</dbReference>
<evidence type="ECO:0000313" key="10">
    <source>
        <dbReference type="RefSeq" id="XP_014668502.1"/>
    </source>
</evidence>
<dbReference type="Gene3D" id="3.40.50.300">
    <property type="entry name" value="P-loop containing nucleotide triphosphate hydrolases"/>
    <property type="match status" value="1"/>
</dbReference>
<feature type="region of interest" description="Disordered" evidence="6">
    <location>
        <begin position="2307"/>
        <end position="2356"/>
    </location>
</feature>
<dbReference type="Pfam" id="PF17213">
    <property type="entry name" value="Hydin_ADK"/>
    <property type="match status" value="1"/>
</dbReference>
<evidence type="ECO:0000256" key="4">
    <source>
        <dbReference type="ARBA" id="ARBA00023069"/>
    </source>
</evidence>
<feature type="domain" description="HYDIN/VesB/CFA65-like Ig-like" evidence="8">
    <location>
        <begin position="528"/>
        <end position="619"/>
    </location>
</feature>
<evidence type="ECO:0000256" key="3">
    <source>
        <dbReference type="ARBA" id="ARBA00022490"/>
    </source>
</evidence>
<feature type="region of interest" description="Disordered" evidence="6">
    <location>
        <begin position="1766"/>
        <end position="1785"/>
    </location>
</feature>
<feature type="domain" description="HYDIN/VesB/CFA65-like Ig-like" evidence="8">
    <location>
        <begin position="163"/>
        <end position="255"/>
    </location>
</feature>
<feature type="compositionally biased region" description="Basic and acidic residues" evidence="6">
    <location>
        <begin position="2307"/>
        <end position="2320"/>
    </location>
</feature>
<evidence type="ECO:0000256" key="1">
    <source>
        <dbReference type="ARBA" id="ARBA00004138"/>
    </source>
</evidence>
<name>A0ABM1E8I1_PRICU</name>
<keyword evidence="4" id="KW-0969">Cilium</keyword>
<dbReference type="InterPro" id="IPR053879">
    <property type="entry name" value="HYDIN_VesB_CFA65-like_Ig"/>
</dbReference>
<dbReference type="Pfam" id="PF22544">
    <property type="entry name" value="HYDIN_VesB_CFA65-like_Ig"/>
    <property type="match status" value="4"/>
</dbReference>
<evidence type="ECO:0000256" key="6">
    <source>
        <dbReference type="SAM" id="MobiDB-lite"/>
    </source>
</evidence>
<gene>
    <name evidence="10" type="primary">LOC106809808</name>
</gene>
<evidence type="ECO:0000256" key="5">
    <source>
        <dbReference type="ARBA" id="ARBA00023273"/>
    </source>
</evidence>
<dbReference type="PANTHER" id="PTHR23053">
    <property type="entry name" value="DLEC1 DELETED IN LUNG AND ESOPHAGEAL CANCER 1"/>
    <property type="match status" value="1"/>
</dbReference>
<feature type="compositionally biased region" description="Polar residues" evidence="6">
    <location>
        <begin position="2334"/>
        <end position="2344"/>
    </location>
</feature>
<keyword evidence="3" id="KW-0963">Cytoplasm</keyword>
<feature type="domain" description="HYDIN/VesB/CFA65-like Ig-like" evidence="8">
    <location>
        <begin position="424"/>
        <end position="524"/>
    </location>
</feature>
<proteinExistence type="predicted"/>
<accession>A0ABM1E8I1</accession>
<feature type="region of interest" description="Disordered" evidence="6">
    <location>
        <begin position="3097"/>
        <end position="3173"/>
    </location>
</feature>
<feature type="compositionally biased region" description="Polar residues" evidence="6">
    <location>
        <begin position="1775"/>
        <end position="1785"/>
    </location>
</feature>
<protein>
    <submittedName>
        <fullName evidence="10">LOW QUALITY PROTEIN: hydrocephalus-inducing protein homolog</fullName>
    </submittedName>
</protein>
<keyword evidence="5" id="KW-0966">Cell projection</keyword>
<dbReference type="InterPro" id="IPR027417">
    <property type="entry name" value="P-loop_NTPase"/>
</dbReference>
<feature type="domain" description="Hydin adenylate kinase-like" evidence="7">
    <location>
        <begin position="1685"/>
        <end position="1866"/>
    </location>
</feature>
<evidence type="ECO:0000256" key="2">
    <source>
        <dbReference type="ARBA" id="ARBA00004496"/>
    </source>
</evidence>
<sequence>MQKCGNPNKSSEDSEHMTPSAFMQQMSLTTHDRLALLTQSRTQSQRFIIQTGDASGRNDNIGFEPIPSEIVFQNFQPCEMYEIPFMLRNRDKVGRSVHVTLADSPYFKIICHGGSGQKVAPGMTVSVSVRFTAQENKDYSHELVCRTDRETFTIPIRAIGPRAVLDFPDVVQFPSVPVKHPASKTFLLRNIGRCEAKFSAHADRPFSVEPSTGLLAEGDSLQVTIQFTPSFAGDHSSWMDVSYDTGERVRVMLHGSAADANVRLDRSSVRMESTSVSRSSERTVTIHNRSGFIARYQWKPHATPQEEELQKNRFYAELENSETSELSQFMQECQVDPTMISQLPVLSRTYQHRKRIVEGDSMLFTHSAFTVSPQQGEIWPNSSADVTVTFTPRAARLCTTIAYCEVTGRESRLPLRMTGEGVGPKVQLSYDVVDVGKVFIGSRHSYEVVLANKGDIDATCSWLPSTSTFGKHFSFVPAEAVIQPKNYQSVLVVFTCSTLGEFAEEFLLAVNNCEEPLRISFKGTVIGPSFHFDKSVLDFGKVSYGFENTAIVKLFNTSLVAMKFNLRISQDEDAEFTVAPSTGSVAAQSSENIKVSLIVKNIRKYETSLVVDVDEIGSDMLALPISARSVVPVIEVVDSRVQCGRCFIGCPYRCAIQLRNCSNLPGRYSVRAQNQHLDEITYTCAEPEGEIPPLSLKAVPIVFEMKSLDSVSAIVSVQVDGVEAAPLQAKLCCIGEGPVVHCSVLSLDWGVTPVLTHIKKTVTLSNESLIPAEFVAYMLRPGSVWKINPDGAVVNPRESLELTITAYLDDSVRFQDRVQIDIENGQSITIPTSAIGQGTTIVSEPPLGPVADLGYHFSNFPLSRKYRLTNRGRRHHQITWSTAGHLPPGESADVELVALSRRPLAAAERLLCHAIIGRCSGKERVMAVDVRAEFVSPLVAFSTKQLLFSVRLPAGGALCVQTRELVLENVSSLLLSPRLRADHPFGLVAADDETTHEMTLALEPGASRAVAVRFDPSYRDDRHSRVAESSLTVTYAQHPHVDSVALRGEVGFPNLRFERRAVDFGCVLNGTETTRRVTVTNTSPVPVSYAWSFHVDPHDPGITRARAGTPPVTRCSSPPQIKRARVAFDDVPERIPSTRMSSVCRWGGSMGASPTMQLWENVVCDNSALTIPEVFDILPLRGSLQPGESDVVTLSFFGHEDVVATALAACEVDGGPTYELQLSGAASDMCYELTGQDIDFGKQMFDQWSSAEVTLRNIGQVGFNFSVQDPENEERRDDVRSKMGISVIVPNSGFLAADDSCVFTVNFLPGVPDSFCKSVKIQVGHFEPEIVTIRCEGVFQRLTLDLPRQKTEPYQMVAEKVNHPLNTPPSELEAVEQSEVEHLLVREHALMQALQTKPKPEDVLHTNNQQCQSSVLKVKLPGYNMDLGYIVKGRVHTGGIRATNTGSFPVSFHAGRMERGRQELRVNPRRVKALPVGETVDLEITLDTSVDSVELGQYTADIPIQIPGGASLQVHLSAVVTEPRLLVSATNVRFDSVKVGERRVVTLQLHNDNMVACSWSAVLGGSSRRSSAILRDFPIEFYCLEMDRQYLEDEQMLRMMPEYSESPHLLLPPWEPGGKFPPEIVEYCAAKRHCLAADDPDDPDAIPCEPTPAGALSPAELAVARHVGVDASAEAQASARRRGVAVIVHGAPTSGKTACAAALAARYSAAVVSVDVTVMEAVAARATAAGRAAWEACAAASHVKKEHERELEKMVIEGFGGKVVPGSGVSTPSSRKASNLSASQVQKKVYKDSKEAAGGGKNQSAIDENAIAIDNMVAPSSQPLPILDEFGNALYSCALPESVLADILADRLQQPDCYRGVVFDSLQTLFSSHPSSTVTAVLKAINNRKHIHFLTLHFDENKLKQKQQLEWEQKVSRSNPQDEENSDNMACFNIVNNSMTKTEVNICFQKDVTGKTFLLEQSTPLLQPGENHITLEPGESKPVRLWAYPKSVDMEEEVLLCCVKDNPEVVRFPICCRGLRPELTIIKKMLSFDRVLLHRKETKTLYLKNQTQLPFRWKLSGQETLGEDFTFPVDSGVVEPLSEFALHVNFRAVKPSIVKKAIRIEVFDMDQILGLVQTENIQIQAEGYDVALDMTFPKGTDGGLDFSTTRVFDDSKQSCSLKNKGKYEIGFSFQWQTTDLLIDNLEEMFSVVPARGSLGPNDRPLQVSFVFRPTHVVIIKEEPILKCFIIETNLGQDGQTVACIPIKISAKSTFSRYGIVPTNDTHFGALAVGARKVKTFSIENTGEFDFKYTISKLVRIDTPIRQRALPEEARPPRSREGVGSGKRVARRDSLSSTAGTQQLGTPKPAVNKQLRPAQDLITTQSRLILGMFTIQSAFGTVYPGQQQVVNVECAPEAVGYSEEELAVNITDRNPDDYPYGIPYKLIADACVASINTTDVGDIFEEHMVCKSLAVFERFSQGRDSSGGVYCEEEGRFVFRGVTVGKKQMARFKITNISKIACDVIFSLKSTGPKQTARGQDIFEVDASRQLVAACSATYATVSFTPTSIQPYSATFEAHVEGGGKDADRVLAFEVYGDGSLPQVTVVQPSLCNKEGQPMLHFPRTLLGRSRTLTVVLKNEGTLSSKVSLDLEPDGEPFTVVPQSPPGGAARELAVGETATYNVNFAPTTAACFQTNLAVCVEDNDYENAAIVVAGDGFADDVTVELAGVVAATADARAAADAVVVDFGDCAVGAARSLAVVIANHAAAADAAVRFQWPDHALLRFSPQVGHLHAGCSKEVTLTLTCAEPRTLADERLVCRLTRLAFAAPVETVPDWDDRRRAVRWDDEQVTLVLDESSASEYPRLRLSGQGLEPQLEFSPSVLEFAPILPNAAGIETEVKVSNPCDFPIEFYCLEMDRQYLEDEQTRELRVNRGTLAAYGARSRDRVGVVGGRRRRRQWRLAGCRLAISGGNLPPGSQRGSEECGDSELSGIDAPALTRPDDDCGYAVQNARARRCRKNPTQSGALRIYPKVVEVEPEPACTARDAAGTLDLLVSATADYARFACAAADDDDDDVDAVSFRDTYVFRTRRREFSLENTGAVRLAYSWSIAPAAPPGDAIGRTSADSPLPGSATGRASTGRASVVRTPVGDMTGRTAVRTPLGGMSGRTSAEAPAPGSSVTGRAEPGSPGVGADDAAAAGVGCRVPFAVEPQDGVVSPGETVTFTASFSPLHVDFFTATAQCSIPNLADGETGPCITLRGRSLLPYCHFELDDEDATAGEADERTESAGVEPAARVVRLAAVGTNSTVCRTFATINPTNTPLRYAWESQELDSQALAQPFKCLTPKGEIDPGMTCQMKFEFTATELGQLQSRWQFVLPERDITVPFLLIGSTREPIVMFDKSHVNFKSLLVGHSATDVVQLLNEEDTPMLFSFVDASRYTPGFESHVDLAPMIGTIPPKEKLAVRLTFTPSVEGEVNFNLVCNVRMKMAPLTVNAKARGYALTAEVRCEDSSHKKVLLTDAGLNTINFGELDVKEAAVRAVYISNTGKLPLDYEFLQPTPHPSLAVDAPMGSVAPLETAACTLCFCPQGRDTLRDHRLDLKFHNGPTVRMVINGCGAVPKLEKSFTKHDFGPCFLYKLGMPAKTAVLKLTNQDTRDIGLDCLHVSNGWLEMDFQAQVLPPGGSCEATFTFCPRQTCNYQSAVQFEINGLSKFTVHIKGQGVVLKVEVVDARHKTVRLGSLKIGHVVKKEVSIVNRSVAATTFHLALQPSQAALEDPQTLALSPLAEVTLKPRATCDVEVIFSPKTRIVPFSEEVALESEGVYLPLFMLMGSCQGLEVGLDTASVPFGAVVLNSQSVRTVVMHNTGDIGTKFRWDTAGFGADFSIVPLTGYVSPGMDVTFTITFHPKAVSQDIRREGLKCRIEGGRPLLLTLTGVCVSVCPWREVLSFNAHVRQKDTKSINIPNKSSTSWTLKPVIDGEQWSGAETVFVEAGHTCAYELTYLPLTMTTIDKKHAGSIFFPLPDGNGLLYNVSGLADQPRCSGKIQREVPCKTSYTELLRVHNWLSRAQRFKVTIESQKLERLESTTIKGLDYIDVPGNSKDYKLNFYAYKEGTATVKVMFRNEKTGEYQWYEVSFRATRPGYIGTVQLSTAARRGLAHALTLENPLPGTSTFTASCALPEVLMPAQLSVPPLSEGHFRFEYLPIKQGEVTGKLELTSADLGQYLYELKLTCTAPLPERPVHFSTCLGSHQVLPIRFLNFARQKSDYQCKVNNGDFSVDKSVMAAPGSAVGTEVTLDALYEPSQIGETHALLTISSPVGGEYTFPLVGTCLPPRPQGPITVKAGPSSSIVFRNVLPAATTFAFVVDKPCFSVGRTSDTIRPRRDHKIMLSFDASQAKAPVTGKLTVMTVQSAGSGGGSSNISWVYYLRGVPV</sequence>
<dbReference type="RefSeq" id="XP_014668502.1">
    <property type="nucleotide sequence ID" value="XM_014813016.1"/>
</dbReference>
<reference evidence="10" key="1">
    <citation type="submission" date="2025-08" db="UniProtKB">
        <authorList>
            <consortium name="RefSeq"/>
        </authorList>
    </citation>
    <scope>IDENTIFICATION</scope>
</reference>
<comment type="subcellular location">
    <subcellularLocation>
        <location evidence="1">Cell projection</location>
        <location evidence="1">Cilium</location>
    </subcellularLocation>
    <subcellularLocation>
        <location evidence="2">Cytoplasm</location>
    </subcellularLocation>
</comment>
<dbReference type="GeneID" id="106809808"/>
<dbReference type="InterPro" id="IPR013783">
    <property type="entry name" value="Ig-like_fold"/>
</dbReference>
<feature type="domain" description="HYDIN/VesB/CFA65-like Ig-like" evidence="8">
    <location>
        <begin position="3373"/>
        <end position="3464"/>
    </location>
</feature>
<organism evidence="9 10">
    <name type="scientific">Priapulus caudatus</name>
    <name type="common">Priapulid worm</name>
    <dbReference type="NCBI Taxonomy" id="37621"/>
    <lineage>
        <taxon>Eukaryota</taxon>
        <taxon>Metazoa</taxon>
        <taxon>Ecdysozoa</taxon>
        <taxon>Scalidophora</taxon>
        <taxon>Priapulida</taxon>
        <taxon>Priapulimorpha</taxon>
        <taxon>Priapulimorphida</taxon>
        <taxon>Priapulidae</taxon>
        <taxon>Priapulus</taxon>
    </lineage>
</organism>
<dbReference type="PANTHER" id="PTHR23053:SF0">
    <property type="entry name" value="HYDROCEPHALUS-INDUCING PROTEIN HOMOLOG"/>
    <property type="match status" value="1"/>
</dbReference>
<dbReference type="InterPro" id="IPR033305">
    <property type="entry name" value="Hydin-like"/>
</dbReference>